<evidence type="ECO:0000256" key="2">
    <source>
        <dbReference type="ARBA" id="ARBA00022676"/>
    </source>
</evidence>
<dbReference type="Gene3D" id="3.40.50.2000">
    <property type="entry name" value="Glycogen Phosphorylase B"/>
    <property type="match status" value="2"/>
</dbReference>
<dbReference type="InterPro" id="IPR058980">
    <property type="entry name" value="Glyco_transf_N"/>
</dbReference>
<organism evidence="7 8">
    <name type="scientific">Papaver somniferum</name>
    <name type="common">Opium poppy</name>
    <dbReference type="NCBI Taxonomy" id="3469"/>
    <lineage>
        <taxon>Eukaryota</taxon>
        <taxon>Viridiplantae</taxon>
        <taxon>Streptophyta</taxon>
        <taxon>Embryophyta</taxon>
        <taxon>Tracheophyta</taxon>
        <taxon>Spermatophyta</taxon>
        <taxon>Magnoliopsida</taxon>
        <taxon>Ranunculales</taxon>
        <taxon>Papaveraceae</taxon>
        <taxon>Papaveroideae</taxon>
        <taxon>Papaver</taxon>
    </lineage>
</organism>
<evidence type="ECO:0000256" key="4">
    <source>
        <dbReference type="RuleBase" id="RU003718"/>
    </source>
</evidence>
<dbReference type="OMA" id="AIPFWSD"/>
<evidence type="ECO:0000259" key="6">
    <source>
        <dbReference type="Pfam" id="PF26168"/>
    </source>
</evidence>
<keyword evidence="3 4" id="KW-0808">Transferase</keyword>
<reference evidence="7 8" key="1">
    <citation type="journal article" date="2018" name="Science">
        <title>The opium poppy genome and morphinan production.</title>
        <authorList>
            <person name="Guo L."/>
            <person name="Winzer T."/>
            <person name="Yang X."/>
            <person name="Li Y."/>
            <person name="Ning Z."/>
            <person name="He Z."/>
            <person name="Teodor R."/>
            <person name="Lu Y."/>
            <person name="Bowser T.A."/>
            <person name="Graham I.A."/>
            <person name="Ye K."/>
        </authorList>
    </citation>
    <scope>NUCLEOTIDE SEQUENCE [LARGE SCALE GENOMIC DNA]</scope>
    <source>
        <strain evidence="8">cv. HN1</strain>
        <tissue evidence="7">Leaves</tissue>
    </source>
</reference>
<dbReference type="Gramene" id="RZC47758">
    <property type="protein sequence ID" value="RZC47758"/>
    <property type="gene ID" value="C5167_040705"/>
</dbReference>
<evidence type="ECO:0000256" key="1">
    <source>
        <dbReference type="ARBA" id="ARBA00009995"/>
    </source>
</evidence>
<protein>
    <recommendedName>
        <fullName evidence="5">Glycosyltransferase</fullName>
        <ecNumber evidence="5">2.4.1.-</ecNumber>
    </recommendedName>
</protein>
<dbReference type="PANTHER" id="PTHR11926">
    <property type="entry name" value="GLUCOSYL/GLUCURONOSYL TRANSFERASES"/>
    <property type="match status" value="1"/>
</dbReference>
<dbReference type="GO" id="GO:0080043">
    <property type="term" value="F:quercetin 3-O-glucosyltransferase activity"/>
    <property type="evidence" value="ECO:0007669"/>
    <property type="project" value="TreeGrafter"/>
</dbReference>
<name>A0A4Y7IJY2_PAPSO</name>
<feature type="domain" description="Glycosyltransferase N-terminal" evidence="6">
    <location>
        <begin position="44"/>
        <end position="90"/>
    </location>
</feature>
<evidence type="ECO:0000313" key="7">
    <source>
        <dbReference type="EMBL" id="RZC47758.1"/>
    </source>
</evidence>
<comment type="similarity">
    <text evidence="1 4">Belongs to the UDP-glycosyltransferase family.</text>
</comment>
<dbReference type="FunFam" id="3.40.50.2000:FF:000057">
    <property type="entry name" value="Glycosyltransferase"/>
    <property type="match status" value="1"/>
</dbReference>
<proteinExistence type="inferred from homology"/>
<gene>
    <name evidence="7" type="ORF">C5167_040705</name>
</gene>
<dbReference type="InterPro" id="IPR035595">
    <property type="entry name" value="UDP_glycos_trans_CS"/>
</dbReference>
<accession>A0A4Y7IJY2</accession>
<dbReference type="AlphaFoldDB" id="A0A4Y7IJY2"/>
<dbReference type="EMBL" id="CM010715">
    <property type="protein sequence ID" value="RZC47758.1"/>
    <property type="molecule type" value="Genomic_DNA"/>
</dbReference>
<dbReference type="InterPro" id="IPR002213">
    <property type="entry name" value="UDP_glucos_trans"/>
</dbReference>
<dbReference type="PANTHER" id="PTHR11926:SF1553">
    <property type="entry name" value="GLYCOSYLTRANSFERASE"/>
    <property type="match status" value="1"/>
</dbReference>
<keyword evidence="8" id="KW-1185">Reference proteome</keyword>
<dbReference type="SUPFAM" id="SSF53756">
    <property type="entry name" value="UDP-Glycosyltransferase/glycogen phosphorylase"/>
    <property type="match status" value="1"/>
</dbReference>
<evidence type="ECO:0000313" key="8">
    <source>
        <dbReference type="Proteomes" id="UP000316621"/>
    </source>
</evidence>
<sequence length="494" mass="54991">MSRSSRILFSTMLGLNHEKRLVKISDREKMRKELETGTKNGGHILVVPYPSQGHINPMLQFSKRLISKGLKITLAITVHVSKTTNTKFHGPIAIETISDGFDDGGSMEAGGPSVYVQRFKTVGSETLTQLIEKLETSGNPVSCVVYDPFIPWVLDVTKKLGLIGAAFFTQSCIVGAIYYSVQKGLVKAPIPADQAFSVPGLPPLSASDLPSFVAGVGPYPFLLDYLANQFANIHKTDWVLFSTFDKLESEVLNWMSKLWRVRGIGPTLPSMYLEKGIEDDKDYGFHIFEPKRAECINWLNTKKSKSVIYVSFGSISIVKQQQIEEIALALLECKHNFLWVVREAEECKIPSKFLEEITPEKGLIIRWCPQLEVLSHPAVGCFVTHCGFNSTLEGLSLGVPMIALPQWTDQPMNAKCIEDLWGVGMRPKVDEEGIFRKKEIGLCISEIMEGEKGKEIKENASKWKELAKEAVDEGGSSDRNIEEFVAQVTSFATH</sequence>
<evidence type="ECO:0000256" key="5">
    <source>
        <dbReference type="RuleBase" id="RU362057"/>
    </source>
</evidence>
<dbReference type="EC" id="2.4.1.-" evidence="5"/>
<dbReference type="PROSITE" id="PS00375">
    <property type="entry name" value="UDPGT"/>
    <property type="match status" value="1"/>
</dbReference>
<dbReference type="Pfam" id="PF00201">
    <property type="entry name" value="UDPGT"/>
    <property type="match status" value="1"/>
</dbReference>
<dbReference type="GO" id="GO:0080044">
    <property type="term" value="F:quercetin 7-O-glucosyltransferase activity"/>
    <property type="evidence" value="ECO:0007669"/>
    <property type="project" value="TreeGrafter"/>
</dbReference>
<evidence type="ECO:0000256" key="3">
    <source>
        <dbReference type="ARBA" id="ARBA00022679"/>
    </source>
</evidence>
<dbReference type="CDD" id="cd03784">
    <property type="entry name" value="GT1_Gtf-like"/>
    <property type="match status" value="1"/>
</dbReference>
<keyword evidence="2 4" id="KW-0328">Glycosyltransferase</keyword>
<dbReference type="Pfam" id="PF26168">
    <property type="entry name" value="Glyco_transf_N"/>
    <property type="match status" value="1"/>
</dbReference>
<dbReference type="FunFam" id="3.40.50.2000:FF:000019">
    <property type="entry name" value="Glycosyltransferase"/>
    <property type="match status" value="1"/>
</dbReference>
<dbReference type="Proteomes" id="UP000316621">
    <property type="component" value="Chromosome 1"/>
</dbReference>